<evidence type="ECO:0000256" key="3">
    <source>
        <dbReference type="SAM" id="MobiDB-lite"/>
    </source>
</evidence>
<name>A0ABD0UU97_DENTH</name>
<reference evidence="5 6" key="1">
    <citation type="journal article" date="2024" name="Plant Biotechnol. J.">
        <title>Dendrobium thyrsiflorum genome and its molecular insights into genes involved in important horticultural traits.</title>
        <authorList>
            <person name="Chen B."/>
            <person name="Wang J.Y."/>
            <person name="Zheng P.J."/>
            <person name="Li K.L."/>
            <person name="Liang Y.M."/>
            <person name="Chen X.F."/>
            <person name="Zhang C."/>
            <person name="Zhao X."/>
            <person name="He X."/>
            <person name="Zhang G.Q."/>
            <person name="Liu Z.J."/>
            <person name="Xu Q."/>
        </authorList>
    </citation>
    <scope>NUCLEOTIDE SEQUENCE [LARGE SCALE GENOMIC DNA]</scope>
    <source>
        <strain evidence="5">GZMU011</strain>
    </source>
</reference>
<evidence type="ECO:0000256" key="2">
    <source>
        <dbReference type="PROSITE-ProRule" id="PRU00047"/>
    </source>
</evidence>
<dbReference type="InterPro" id="IPR036875">
    <property type="entry name" value="Znf_CCHC_sf"/>
</dbReference>
<comment type="caution">
    <text evidence="5">The sequence shown here is derived from an EMBL/GenBank/DDBJ whole genome shotgun (WGS) entry which is preliminary data.</text>
</comment>
<dbReference type="SMART" id="SM00343">
    <property type="entry name" value="ZnF_C2HC"/>
    <property type="match status" value="1"/>
</dbReference>
<keyword evidence="2" id="KW-0479">Metal-binding</keyword>
<evidence type="ECO:0000313" key="5">
    <source>
        <dbReference type="EMBL" id="KAL0916360.1"/>
    </source>
</evidence>
<feature type="region of interest" description="Disordered" evidence="3">
    <location>
        <begin position="124"/>
        <end position="185"/>
    </location>
</feature>
<feature type="compositionally biased region" description="Basic and acidic residues" evidence="3">
    <location>
        <begin position="169"/>
        <end position="181"/>
    </location>
</feature>
<dbReference type="PANTHER" id="PTHR33732:SF9">
    <property type="entry name" value="REF_SRPP-LIKE PROTEIN OS05G0151300_LOC_OS05G05940"/>
    <property type="match status" value="1"/>
</dbReference>
<accession>A0ABD0UU97</accession>
<feature type="domain" description="CCHC-type" evidence="4">
    <location>
        <begin position="188"/>
        <end position="202"/>
    </location>
</feature>
<dbReference type="GO" id="GO:0008270">
    <property type="term" value="F:zinc ion binding"/>
    <property type="evidence" value="ECO:0007669"/>
    <property type="project" value="UniProtKB-KW"/>
</dbReference>
<dbReference type="InterPro" id="IPR001878">
    <property type="entry name" value="Znf_CCHC"/>
</dbReference>
<comment type="similarity">
    <text evidence="1">Belongs to the REF/SRPP family.</text>
</comment>
<dbReference type="PANTHER" id="PTHR33732">
    <property type="entry name" value="REF/SRPP-LIKE PROTEIN OS05G0151300/LOC_OS05G05940"/>
    <property type="match status" value="1"/>
</dbReference>
<evidence type="ECO:0000256" key="1">
    <source>
        <dbReference type="ARBA" id="ARBA00009737"/>
    </source>
</evidence>
<evidence type="ECO:0000259" key="4">
    <source>
        <dbReference type="PROSITE" id="PS50158"/>
    </source>
</evidence>
<keyword evidence="2" id="KW-0863">Zinc-finger</keyword>
<feature type="compositionally biased region" description="Basic and acidic residues" evidence="3">
    <location>
        <begin position="124"/>
        <end position="136"/>
    </location>
</feature>
<sequence>MKLTGRANHYWTNLENMREARGEHPITDWRAMKQELKRKYLPSSYYPKLLDKWNRLTQGSRPVKDYISAFDDYLIRCSGEETTTPAQILSMFRAGLREDLRNELFARGIDTLEAACSLVLDLEESRSHSHPRHPDSRANPFRTSSSQPPTRPAGPVANRPTVSQSQPRPDSKGKTPERDSSKVNSGTKCYRCQGYGHIASQCSSPYKITIIEEKSHSLLIYSETQRLSTSTPVGTKRKHNEAESTLEREEICYLHCELRRIRRNYCCRSSIEPPTVIATFGLSSDCCFFRLSVSLGFLRSTTMAESDAQINQTEQEVKGDVEKLQYLEIVHLAAIRVVLCVTNLYLYAKENSGPLRNGVESVEGTVKTVVGPLYDRYHAFPFELLKIADRKVGASVQELERHMPEGVKKAPEMARSVVGEVQRAGVVATATGLAKAACFRAEPAAERLAASAWRSLNRLPVFPQVASAVVPAAAGLSERYNRAVSCAAEKGYAVSAYLPLVPTERIAKVFDVAVAE</sequence>
<gene>
    <name evidence="5" type="ORF">M5K25_013864</name>
</gene>
<protein>
    <recommendedName>
        <fullName evidence="4">CCHC-type domain-containing protein</fullName>
    </recommendedName>
</protein>
<dbReference type="Pfam" id="PF05755">
    <property type="entry name" value="REF"/>
    <property type="match status" value="1"/>
</dbReference>
<keyword evidence="6" id="KW-1185">Reference proteome</keyword>
<keyword evidence="2" id="KW-0862">Zinc</keyword>
<proteinExistence type="inferred from homology"/>
<dbReference type="InterPro" id="IPR008802">
    <property type="entry name" value="REF"/>
</dbReference>
<evidence type="ECO:0000313" key="6">
    <source>
        <dbReference type="Proteomes" id="UP001552299"/>
    </source>
</evidence>
<dbReference type="SUPFAM" id="SSF57756">
    <property type="entry name" value="Retrovirus zinc finger-like domains"/>
    <property type="match status" value="1"/>
</dbReference>
<organism evidence="5 6">
    <name type="scientific">Dendrobium thyrsiflorum</name>
    <name type="common">Pinecone-like raceme dendrobium</name>
    <name type="synonym">Orchid</name>
    <dbReference type="NCBI Taxonomy" id="117978"/>
    <lineage>
        <taxon>Eukaryota</taxon>
        <taxon>Viridiplantae</taxon>
        <taxon>Streptophyta</taxon>
        <taxon>Embryophyta</taxon>
        <taxon>Tracheophyta</taxon>
        <taxon>Spermatophyta</taxon>
        <taxon>Magnoliopsida</taxon>
        <taxon>Liliopsida</taxon>
        <taxon>Asparagales</taxon>
        <taxon>Orchidaceae</taxon>
        <taxon>Epidendroideae</taxon>
        <taxon>Malaxideae</taxon>
        <taxon>Dendrobiinae</taxon>
        <taxon>Dendrobium</taxon>
    </lineage>
</organism>
<dbReference type="Gene3D" id="4.10.60.10">
    <property type="entry name" value="Zinc finger, CCHC-type"/>
    <property type="match status" value="1"/>
</dbReference>
<dbReference type="InterPro" id="IPR005162">
    <property type="entry name" value="Retrotrans_gag_dom"/>
</dbReference>
<dbReference type="Proteomes" id="UP001552299">
    <property type="component" value="Unassembled WGS sequence"/>
</dbReference>
<dbReference type="EMBL" id="JANQDX010000011">
    <property type="protein sequence ID" value="KAL0916360.1"/>
    <property type="molecule type" value="Genomic_DNA"/>
</dbReference>
<dbReference type="PROSITE" id="PS50158">
    <property type="entry name" value="ZF_CCHC"/>
    <property type="match status" value="1"/>
</dbReference>
<dbReference type="AlphaFoldDB" id="A0ABD0UU97"/>
<dbReference type="Pfam" id="PF03732">
    <property type="entry name" value="Retrotrans_gag"/>
    <property type="match status" value="1"/>
</dbReference>
<dbReference type="Pfam" id="PF00098">
    <property type="entry name" value="zf-CCHC"/>
    <property type="match status" value="1"/>
</dbReference>